<dbReference type="RefSeq" id="WP_078807680.1">
    <property type="nucleotide sequence ID" value="NZ_FUXI01000020.1"/>
</dbReference>
<evidence type="ECO:0000256" key="18">
    <source>
        <dbReference type="ARBA" id="ARBA00048152"/>
    </source>
</evidence>
<dbReference type="InterPro" id="IPR018209">
    <property type="entry name" value="Pyrv_Knase_AS"/>
</dbReference>
<dbReference type="GO" id="GO:0016301">
    <property type="term" value="F:kinase activity"/>
    <property type="evidence" value="ECO:0007669"/>
    <property type="project" value="UniProtKB-KW"/>
</dbReference>
<dbReference type="PRINTS" id="PR01050">
    <property type="entry name" value="PYRUVTKNASE"/>
</dbReference>
<evidence type="ECO:0000259" key="22">
    <source>
        <dbReference type="Pfam" id="PF00391"/>
    </source>
</evidence>
<dbReference type="InterPro" id="IPR015793">
    <property type="entry name" value="Pyrv_Knase_brl"/>
</dbReference>
<sequence length="616" mass="65905">MKKTKIVSTLGPAVEFRGGRTHLDPDYSFGDAVDVEPTVAKIGELINNGANVFRFNFSHGDHEEQSTRMELVRKAEELTGKHVGLLLDTKGAEIRTTKQNTTEADFGRAGYIKFEVGDKTRISMDENLEGTKEKIAVTYPGLFDDVHVGGHVLFDDGLIDMEILEKDEATRELVVEVKNAGMLGSRKGVNAPGVSLSLPGITEKDEADIRFGLTQGINFIAASFVRKAQDVLDIREILEETGNTHVQIISKIESQEGIDNIDEVIAASDGIMIARGDMGVEIPAENVPLVQKMIIKKVNAVGKTVVTATQMLESMQANPRPTRAEASDVANAVFDGTDATMLSGESANGAYPIESVATMARINEKSESYLQEFGSFELNEFEKTDVTETIGLSVARAAKNLGVKAIVAVTESGYTARMISKYRPQADILALTFDEKTQRSLMLNWGVLPVISEKVFSTDELFEKATAKAVEMGLASEGDLILITAGVPVGERGTTNIMKIQLIGNKLVEGQGVGTETKIGRAVVAFSAEEAVSKVQEGDILVVPSTDADYLPAMTKAAAIIVETGGLTSHAAVVGIAKSIPVVVSAANATNAISDGQIVTVDPRRGIVYKGETAAI</sequence>
<evidence type="ECO:0000256" key="6">
    <source>
        <dbReference type="ARBA" id="ARBA00011881"/>
    </source>
</evidence>
<dbReference type="PANTHER" id="PTHR11817">
    <property type="entry name" value="PYRUVATE KINASE"/>
    <property type="match status" value="1"/>
</dbReference>
<dbReference type="InterPro" id="IPR008279">
    <property type="entry name" value="PEP-util_enz_mobile_dom"/>
</dbReference>
<keyword evidence="10" id="KW-0479">Metal-binding</keyword>
<evidence type="ECO:0000256" key="15">
    <source>
        <dbReference type="ARBA" id="ARBA00022958"/>
    </source>
</evidence>
<name>A0A1T4PCM9_9ENTE</name>
<dbReference type="GO" id="GO:0004743">
    <property type="term" value="F:pyruvate kinase activity"/>
    <property type="evidence" value="ECO:0007669"/>
    <property type="project" value="UniProtKB-UniRule"/>
</dbReference>
<evidence type="ECO:0000256" key="11">
    <source>
        <dbReference type="ARBA" id="ARBA00022741"/>
    </source>
</evidence>
<proteinExistence type="inferred from homology"/>
<organism evidence="24 25">
    <name type="scientific">Pilibacter termitis</name>
    <dbReference type="NCBI Taxonomy" id="263852"/>
    <lineage>
        <taxon>Bacteria</taxon>
        <taxon>Bacillati</taxon>
        <taxon>Bacillota</taxon>
        <taxon>Bacilli</taxon>
        <taxon>Lactobacillales</taxon>
        <taxon>Enterococcaceae</taxon>
        <taxon>Pilibacter</taxon>
    </lineage>
</organism>
<evidence type="ECO:0000256" key="8">
    <source>
        <dbReference type="ARBA" id="ARBA00018587"/>
    </source>
</evidence>
<evidence type="ECO:0000256" key="16">
    <source>
        <dbReference type="ARBA" id="ARBA00023152"/>
    </source>
</evidence>
<dbReference type="OrthoDB" id="9812123at2"/>
<keyword evidence="11" id="KW-0547">Nucleotide-binding</keyword>
<evidence type="ECO:0000259" key="21">
    <source>
        <dbReference type="Pfam" id="PF00224"/>
    </source>
</evidence>
<dbReference type="FunFam" id="2.40.33.10:FF:000001">
    <property type="entry name" value="Pyruvate kinase"/>
    <property type="match status" value="1"/>
</dbReference>
<evidence type="ECO:0000256" key="3">
    <source>
        <dbReference type="ARBA" id="ARBA00004997"/>
    </source>
</evidence>
<evidence type="ECO:0000256" key="1">
    <source>
        <dbReference type="ARBA" id="ARBA00001946"/>
    </source>
</evidence>
<dbReference type="SUPFAM" id="SSF51621">
    <property type="entry name" value="Phosphoenolpyruvate/pyruvate domain"/>
    <property type="match status" value="1"/>
</dbReference>
<dbReference type="STRING" id="263852.SAMN02745116_01747"/>
<keyword evidence="16 20" id="KW-0324">Glycolysis</keyword>
<keyword evidence="25" id="KW-1185">Reference proteome</keyword>
<evidence type="ECO:0000256" key="5">
    <source>
        <dbReference type="ARBA" id="ARBA00008663"/>
    </source>
</evidence>
<reference evidence="24 25" key="1">
    <citation type="submission" date="2017-02" db="EMBL/GenBank/DDBJ databases">
        <authorList>
            <person name="Peterson S.W."/>
        </authorList>
    </citation>
    <scope>NUCLEOTIDE SEQUENCE [LARGE SCALE GENOMIC DNA]</scope>
    <source>
        <strain evidence="24 25">ATCC BAA-1030</strain>
    </source>
</reference>
<evidence type="ECO:0000256" key="2">
    <source>
        <dbReference type="ARBA" id="ARBA00001958"/>
    </source>
</evidence>
<comment type="cofactor">
    <cofactor evidence="1">
        <name>Mg(2+)</name>
        <dbReference type="ChEBI" id="CHEBI:18420"/>
    </cofactor>
</comment>
<dbReference type="EMBL" id="FUXI01000020">
    <property type="protein sequence ID" value="SJZ89087.1"/>
    <property type="molecule type" value="Genomic_DNA"/>
</dbReference>
<dbReference type="Gene3D" id="3.20.20.60">
    <property type="entry name" value="Phosphoenolpyruvate-binding domains"/>
    <property type="match status" value="1"/>
</dbReference>
<dbReference type="InterPro" id="IPR015806">
    <property type="entry name" value="Pyrv_Knase_insert_dom_sf"/>
</dbReference>
<comment type="catalytic activity">
    <reaction evidence="18 20">
        <text>pyruvate + ATP = phosphoenolpyruvate + ADP + H(+)</text>
        <dbReference type="Rhea" id="RHEA:18157"/>
        <dbReference type="ChEBI" id="CHEBI:15361"/>
        <dbReference type="ChEBI" id="CHEBI:15378"/>
        <dbReference type="ChEBI" id="CHEBI:30616"/>
        <dbReference type="ChEBI" id="CHEBI:58702"/>
        <dbReference type="ChEBI" id="CHEBI:456216"/>
        <dbReference type="EC" id="2.7.1.40"/>
    </reaction>
</comment>
<evidence type="ECO:0000256" key="9">
    <source>
        <dbReference type="ARBA" id="ARBA00022679"/>
    </source>
</evidence>
<evidence type="ECO:0000256" key="17">
    <source>
        <dbReference type="ARBA" id="ARBA00023317"/>
    </source>
</evidence>
<keyword evidence="14 20" id="KW-0460">Magnesium</keyword>
<dbReference type="InterPro" id="IPR036918">
    <property type="entry name" value="Pyrv_Knase_C_sf"/>
</dbReference>
<dbReference type="InterPro" id="IPR015813">
    <property type="entry name" value="Pyrv/PenolPyrv_kinase-like_dom"/>
</dbReference>
<keyword evidence="9 20" id="KW-0808">Transferase</keyword>
<protein>
    <recommendedName>
        <fullName evidence="8 19">Pyruvate kinase</fullName>
        <ecNumber evidence="7 19">2.7.1.40</ecNumber>
    </recommendedName>
</protein>
<evidence type="ECO:0000256" key="12">
    <source>
        <dbReference type="ARBA" id="ARBA00022777"/>
    </source>
</evidence>
<accession>A0A1T4PCM9</accession>
<evidence type="ECO:0000256" key="10">
    <source>
        <dbReference type="ARBA" id="ARBA00022723"/>
    </source>
</evidence>
<evidence type="ECO:0000259" key="23">
    <source>
        <dbReference type="Pfam" id="PF02887"/>
    </source>
</evidence>
<comment type="pathway">
    <text evidence="3 20">Carbohydrate degradation; glycolysis; pyruvate from D-glyceraldehyde 3-phosphate: step 5/5.</text>
</comment>
<keyword evidence="15" id="KW-0630">Potassium</keyword>
<dbReference type="FunFam" id="3.40.1380.20:FF:000013">
    <property type="entry name" value="Pyruvate kinase"/>
    <property type="match status" value="1"/>
</dbReference>
<dbReference type="Gene3D" id="3.50.30.10">
    <property type="entry name" value="Phosphohistidine domain"/>
    <property type="match status" value="1"/>
</dbReference>
<comment type="subunit">
    <text evidence="6">Homotetramer.</text>
</comment>
<gene>
    <name evidence="24" type="ORF">SAMN02745116_01747</name>
</gene>
<dbReference type="GO" id="GO:0030955">
    <property type="term" value="F:potassium ion binding"/>
    <property type="evidence" value="ECO:0007669"/>
    <property type="project" value="UniProtKB-UniRule"/>
</dbReference>
<dbReference type="EC" id="2.7.1.40" evidence="7 19"/>
<dbReference type="Pfam" id="PF02887">
    <property type="entry name" value="PK_C"/>
    <property type="match status" value="1"/>
</dbReference>
<comment type="similarity">
    <text evidence="4">In the C-terminal section; belongs to the PEP-utilizing enzyme family.</text>
</comment>
<keyword evidence="17 24" id="KW-0670">Pyruvate</keyword>
<evidence type="ECO:0000256" key="4">
    <source>
        <dbReference type="ARBA" id="ARBA00006237"/>
    </source>
</evidence>
<evidence type="ECO:0000256" key="13">
    <source>
        <dbReference type="ARBA" id="ARBA00022840"/>
    </source>
</evidence>
<dbReference type="Pfam" id="PF00224">
    <property type="entry name" value="PK"/>
    <property type="match status" value="1"/>
</dbReference>
<evidence type="ECO:0000256" key="14">
    <source>
        <dbReference type="ARBA" id="ARBA00022842"/>
    </source>
</evidence>
<dbReference type="FunFam" id="3.20.20.60:FF:000025">
    <property type="entry name" value="Pyruvate kinase"/>
    <property type="match status" value="1"/>
</dbReference>
<evidence type="ECO:0000313" key="24">
    <source>
        <dbReference type="EMBL" id="SJZ89087.1"/>
    </source>
</evidence>
<dbReference type="InterPro" id="IPR015795">
    <property type="entry name" value="Pyrv_Knase_C"/>
</dbReference>
<dbReference type="NCBIfam" id="NF004491">
    <property type="entry name" value="PRK05826.1"/>
    <property type="match status" value="1"/>
</dbReference>
<feature type="domain" description="Pyruvate kinase C-terminal" evidence="23">
    <location>
        <begin position="388"/>
        <end position="500"/>
    </location>
</feature>
<dbReference type="Gene3D" id="3.40.1380.20">
    <property type="entry name" value="Pyruvate kinase, C-terminal domain"/>
    <property type="match status" value="1"/>
</dbReference>
<dbReference type="Pfam" id="PF00391">
    <property type="entry name" value="PEP-utilizers"/>
    <property type="match status" value="1"/>
</dbReference>
<keyword evidence="13" id="KW-0067">ATP-binding</keyword>
<dbReference type="AlphaFoldDB" id="A0A1T4PCM9"/>
<dbReference type="InterPro" id="IPR040442">
    <property type="entry name" value="Pyrv_kinase-like_dom_sf"/>
</dbReference>
<dbReference type="GO" id="GO:0005524">
    <property type="term" value="F:ATP binding"/>
    <property type="evidence" value="ECO:0007669"/>
    <property type="project" value="UniProtKB-KW"/>
</dbReference>
<evidence type="ECO:0000256" key="7">
    <source>
        <dbReference type="ARBA" id="ARBA00012142"/>
    </source>
</evidence>
<evidence type="ECO:0000256" key="20">
    <source>
        <dbReference type="RuleBase" id="RU000504"/>
    </source>
</evidence>
<dbReference type="SUPFAM" id="SSF50800">
    <property type="entry name" value="PK beta-barrel domain-like"/>
    <property type="match status" value="1"/>
</dbReference>
<feature type="domain" description="Pyruvate kinase barrel" evidence="21">
    <location>
        <begin position="1"/>
        <end position="356"/>
    </location>
</feature>
<evidence type="ECO:0000256" key="19">
    <source>
        <dbReference type="NCBIfam" id="TIGR01064"/>
    </source>
</evidence>
<dbReference type="GO" id="GO:0000287">
    <property type="term" value="F:magnesium ion binding"/>
    <property type="evidence" value="ECO:0007669"/>
    <property type="project" value="UniProtKB-UniRule"/>
</dbReference>
<comment type="similarity">
    <text evidence="5 20">Belongs to the pyruvate kinase family.</text>
</comment>
<dbReference type="Gene3D" id="2.40.33.10">
    <property type="entry name" value="PK beta-barrel domain-like"/>
    <property type="match status" value="1"/>
</dbReference>
<dbReference type="PROSITE" id="PS00110">
    <property type="entry name" value="PYRUVATE_KINASE"/>
    <property type="match status" value="1"/>
</dbReference>
<dbReference type="NCBIfam" id="TIGR01064">
    <property type="entry name" value="pyruv_kin"/>
    <property type="match status" value="1"/>
</dbReference>
<dbReference type="InterPro" id="IPR011037">
    <property type="entry name" value="Pyrv_Knase-like_insert_dom_sf"/>
</dbReference>
<comment type="cofactor">
    <cofactor evidence="2">
        <name>K(+)</name>
        <dbReference type="ChEBI" id="CHEBI:29103"/>
    </cofactor>
</comment>
<keyword evidence="12 20" id="KW-0418">Kinase</keyword>
<evidence type="ECO:0000313" key="25">
    <source>
        <dbReference type="Proteomes" id="UP000190328"/>
    </source>
</evidence>
<dbReference type="NCBIfam" id="NF004978">
    <property type="entry name" value="PRK06354.1"/>
    <property type="match status" value="1"/>
</dbReference>
<dbReference type="UniPathway" id="UPA00109">
    <property type="reaction ID" value="UER00188"/>
</dbReference>
<dbReference type="Proteomes" id="UP000190328">
    <property type="component" value="Unassembled WGS sequence"/>
</dbReference>
<dbReference type="InterPro" id="IPR001697">
    <property type="entry name" value="Pyr_Knase"/>
</dbReference>
<dbReference type="SUPFAM" id="SSF52935">
    <property type="entry name" value="PK C-terminal domain-like"/>
    <property type="match status" value="1"/>
</dbReference>
<feature type="domain" description="PEP-utilising enzyme mobile" evidence="22">
    <location>
        <begin position="536"/>
        <end position="606"/>
    </location>
</feature>